<keyword evidence="1" id="KW-0812">Transmembrane</keyword>
<dbReference type="AlphaFoldDB" id="D8UDY7"/>
<evidence type="ECO:0000313" key="2">
    <source>
        <dbReference type="EMBL" id="EFJ42033.1"/>
    </source>
</evidence>
<evidence type="ECO:0000313" key="3">
    <source>
        <dbReference type="Proteomes" id="UP000001058"/>
    </source>
</evidence>
<feature type="transmembrane region" description="Helical" evidence="1">
    <location>
        <begin position="24"/>
        <end position="46"/>
    </location>
</feature>
<accession>D8UDY7</accession>
<feature type="transmembrane region" description="Helical" evidence="1">
    <location>
        <begin position="58"/>
        <end position="81"/>
    </location>
</feature>
<dbReference type="GeneID" id="9622643"/>
<sequence>MTMRCRLRGRRSSMQWSMQQRSPLAYFNLICLGFVVHDVTSFVSWLGRVEGEVGVAQASRAVATAAVATVVVVVAAGGVAMEGTPYHQEFLRQRQEDIGKLAQDLVGNNLVGLSTLKQCRMVLHYLDEQNRPLHPNDEPLLGVHISLQLGPQQAFSGRQEFGAIGRELIQLLYNQTNKKRKLWEKDEQHEQVDELQHLPPGHRPWPDLSDIQVLFQIFIYGRTGAYPSLLQLEEKYQSRWRQGYKQCWQEIKYLYNKCIMWTTSQRCCTVVQAAQFWLAVQKREQLSLDQLQHYVKEQELQGELKAIVTPVHPDVYKLPVKGAQKVALRRVLAGEAGEAAAAEQTVPTCQRIPKTASIPEAFLFALSVTNMSAIRLGAVGRLGNVGLTAGWREIQGDVLGAGSVVDVRTSAGYTDQVRRTTCQVTDLVPYPKANYGKQVCGSLNTPSCPTHYDDG</sequence>
<gene>
    <name evidence="2" type="ORF">VOLCADRAFT_107425</name>
</gene>
<keyword evidence="1" id="KW-1133">Transmembrane helix</keyword>
<dbReference type="Proteomes" id="UP000001058">
    <property type="component" value="Unassembled WGS sequence"/>
</dbReference>
<evidence type="ECO:0000256" key="1">
    <source>
        <dbReference type="SAM" id="Phobius"/>
    </source>
</evidence>
<name>D8UDY7_VOLCA</name>
<reference evidence="2 3" key="1">
    <citation type="journal article" date="2010" name="Science">
        <title>Genomic analysis of organismal complexity in the multicellular green alga Volvox carteri.</title>
        <authorList>
            <person name="Prochnik S.E."/>
            <person name="Umen J."/>
            <person name="Nedelcu A.M."/>
            <person name="Hallmann A."/>
            <person name="Miller S.M."/>
            <person name="Nishii I."/>
            <person name="Ferris P."/>
            <person name="Kuo A."/>
            <person name="Mitros T."/>
            <person name="Fritz-Laylin L.K."/>
            <person name="Hellsten U."/>
            <person name="Chapman J."/>
            <person name="Simakov O."/>
            <person name="Rensing S.A."/>
            <person name="Terry A."/>
            <person name="Pangilinan J."/>
            <person name="Kapitonov V."/>
            <person name="Jurka J."/>
            <person name="Salamov A."/>
            <person name="Shapiro H."/>
            <person name="Schmutz J."/>
            <person name="Grimwood J."/>
            <person name="Lindquist E."/>
            <person name="Lucas S."/>
            <person name="Grigoriev I.V."/>
            <person name="Schmitt R."/>
            <person name="Kirk D."/>
            <person name="Rokhsar D.S."/>
        </authorList>
    </citation>
    <scope>NUCLEOTIDE SEQUENCE [LARGE SCALE GENOMIC DNA]</scope>
    <source>
        <strain evidence="3">f. Nagariensis / Eve</strain>
    </source>
</reference>
<organism evidence="3">
    <name type="scientific">Volvox carteri f. nagariensis</name>
    <dbReference type="NCBI Taxonomy" id="3068"/>
    <lineage>
        <taxon>Eukaryota</taxon>
        <taxon>Viridiplantae</taxon>
        <taxon>Chlorophyta</taxon>
        <taxon>core chlorophytes</taxon>
        <taxon>Chlorophyceae</taxon>
        <taxon>CS clade</taxon>
        <taxon>Chlamydomonadales</taxon>
        <taxon>Volvocaceae</taxon>
        <taxon>Volvox</taxon>
    </lineage>
</organism>
<dbReference type="RefSeq" id="XP_002956908.1">
    <property type="nucleotide sequence ID" value="XM_002956862.1"/>
</dbReference>
<protein>
    <submittedName>
        <fullName evidence="2">Uncharacterized protein</fullName>
    </submittedName>
</protein>
<proteinExistence type="predicted"/>
<keyword evidence="3" id="KW-1185">Reference proteome</keyword>
<dbReference type="InParanoid" id="D8UDY7"/>
<dbReference type="OrthoDB" id="561989at2759"/>
<keyword evidence="1" id="KW-0472">Membrane</keyword>
<dbReference type="KEGG" id="vcn:VOLCADRAFT_107425"/>
<dbReference type="EMBL" id="GL378387">
    <property type="protein sequence ID" value="EFJ42033.1"/>
    <property type="molecule type" value="Genomic_DNA"/>
</dbReference>